<dbReference type="VEuPathDB" id="FungiDB:MELLADRAFT_91436"/>
<dbReference type="EMBL" id="GL883131">
    <property type="protein sequence ID" value="EGG02399.1"/>
    <property type="molecule type" value="Genomic_DNA"/>
</dbReference>
<dbReference type="OrthoDB" id="2511662at2759"/>
<feature type="region of interest" description="Disordered" evidence="1">
    <location>
        <begin position="1"/>
        <end position="103"/>
    </location>
</feature>
<dbReference type="GeneID" id="18935911"/>
<dbReference type="HOGENOM" id="CLU_025212_3_1_1"/>
<keyword evidence="3" id="KW-1185">Reference proteome</keyword>
<gene>
    <name evidence="2" type="ORF">MELLADRAFT_91436</name>
</gene>
<feature type="compositionally biased region" description="Polar residues" evidence="1">
    <location>
        <begin position="513"/>
        <end position="522"/>
    </location>
</feature>
<dbReference type="STRING" id="747676.F4RZ20"/>
<sequence>MPTNTRSTRSNPTSSRSTRTAASKVPKAPAKQPTKTSKSRRQGTNTHAPSNPSNNIDTLDGTNNEVTLQNDDDENRNLANLEEGQPPRNEEEAPPSKQPKTFVSRFPGLDLETFHEHLDEWTLVGLREANSKQAPKGTRASTEIKALVKSIRLNYEKQMLMAALMGGLHEVVVWNLVGEGAKKAHFNPWIRFLAFGVLALEETLPEKGDSSGWAARNRKVANLWKGLNNDEKDVFRNPYFFALANLPDLSNLPATIDDTDLEDNDNPTFTHIDGSTVAPQVHPLTEAEKLKYQPIFKRLVDVEKLHLCHGKPEPTQSIATLQKNSLAALKKAHHDRYQITYYATAVSCGDTEGWSQTYSNNTMFAKWASTDMKIPGNLASYVHGKKAAEVIEGSKVQQPSDERRTRLSRILNELVDAHMPKCIFPKKKDPEAEIKNKGWPIRIIQREGSLLKKSDMEKGHRDARDAVVKCWLDDIENKRFIIEPIPESEHLQDDSNDGPAPNQNQAKKRDQQHSSGVDQGQSNKRKKHRQNPTVKQDQQTQKKTNGSIRKKLETLAKGKGNASSKQQHGVNEDEDSSEDEESDEDEDFNKDEDLNDDEHSNEDEDSEDSD</sequence>
<dbReference type="AlphaFoldDB" id="F4RZ20"/>
<dbReference type="InParanoid" id="F4RZ20"/>
<evidence type="ECO:0000256" key="1">
    <source>
        <dbReference type="SAM" id="MobiDB-lite"/>
    </source>
</evidence>
<dbReference type="Proteomes" id="UP000001072">
    <property type="component" value="Unassembled WGS sequence"/>
</dbReference>
<reference evidence="3" key="1">
    <citation type="journal article" date="2011" name="Proc. Natl. Acad. Sci. U.S.A.">
        <title>Obligate biotrophy features unraveled by the genomic analysis of rust fungi.</title>
        <authorList>
            <person name="Duplessis S."/>
            <person name="Cuomo C.A."/>
            <person name="Lin Y.-C."/>
            <person name="Aerts A."/>
            <person name="Tisserant E."/>
            <person name="Veneault-Fourrey C."/>
            <person name="Joly D.L."/>
            <person name="Hacquard S."/>
            <person name="Amselem J."/>
            <person name="Cantarel B.L."/>
            <person name="Chiu R."/>
            <person name="Coutinho P.M."/>
            <person name="Feau N."/>
            <person name="Field M."/>
            <person name="Frey P."/>
            <person name="Gelhaye E."/>
            <person name="Goldberg J."/>
            <person name="Grabherr M.G."/>
            <person name="Kodira C.D."/>
            <person name="Kohler A."/>
            <person name="Kuees U."/>
            <person name="Lindquist E.A."/>
            <person name="Lucas S.M."/>
            <person name="Mago R."/>
            <person name="Mauceli E."/>
            <person name="Morin E."/>
            <person name="Murat C."/>
            <person name="Pangilinan J.L."/>
            <person name="Park R."/>
            <person name="Pearson M."/>
            <person name="Quesneville H."/>
            <person name="Rouhier N."/>
            <person name="Sakthikumar S."/>
            <person name="Salamov A.A."/>
            <person name="Schmutz J."/>
            <person name="Selles B."/>
            <person name="Shapiro H."/>
            <person name="Tanguay P."/>
            <person name="Tuskan G.A."/>
            <person name="Henrissat B."/>
            <person name="Van de Peer Y."/>
            <person name="Rouze P."/>
            <person name="Ellis J.G."/>
            <person name="Dodds P.N."/>
            <person name="Schein J.E."/>
            <person name="Zhong S."/>
            <person name="Hamelin R.C."/>
            <person name="Grigoriev I.V."/>
            <person name="Szabo L.J."/>
            <person name="Martin F."/>
        </authorList>
    </citation>
    <scope>NUCLEOTIDE SEQUENCE [LARGE SCALE GENOMIC DNA]</scope>
    <source>
        <strain evidence="3">98AG31 / pathotype 3-4-7</strain>
    </source>
</reference>
<accession>F4RZ20</accession>
<feature type="compositionally biased region" description="Low complexity" evidence="1">
    <location>
        <begin position="533"/>
        <end position="544"/>
    </location>
</feature>
<feature type="compositionally biased region" description="Low complexity" evidence="1">
    <location>
        <begin position="1"/>
        <end position="23"/>
    </location>
</feature>
<name>F4RZ20_MELLP</name>
<protein>
    <submittedName>
        <fullName evidence="2">Uncharacterized protein</fullName>
    </submittedName>
</protein>
<organism evidence="3">
    <name type="scientific">Melampsora larici-populina (strain 98AG31 / pathotype 3-4-7)</name>
    <name type="common">Poplar leaf rust fungus</name>
    <dbReference type="NCBI Taxonomy" id="747676"/>
    <lineage>
        <taxon>Eukaryota</taxon>
        <taxon>Fungi</taxon>
        <taxon>Dikarya</taxon>
        <taxon>Basidiomycota</taxon>
        <taxon>Pucciniomycotina</taxon>
        <taxon>Pucciniomycetes</taxon>
        <taxon>Pucciniales</taxon>
        <taxon>Melampsoraceae</taxon>
        <taxon>Melampsora</taxon>
    </lineage>
</organism>
<feature type="compositionally biased region" description="Acidic residues" evidence="1">
    <location>
        <begin position="572"/>
        <end position="610"/>
    </location>
</feature>
<feature type="compositionally biased region" description="Polar residues" evidence="1">
    <location>
        <begin position="42"/>
        <end position="69"/>
    </location>
</feature>
<proteinExistence type="predicted"/>
<evidence type="ECO:0000313" key="2">
    <source>
        <dbReference type="EMBL" id="EGG02399.1"/>
    </source>
</evidence>
<dbReference type="KEGG" id="mlr:MELLADRAFT_91436"/>
<dbReference type="RefSeq" id="XP_007414384.1">
    <property type="nucleotide sequence ID" value="XM_007414322.1"/>
</dbReference>
<feature type="region of interest" description="Disordered" evidence="1">
    <location>
        <begin position="487"/>
        <end position="610"/>
    </location>
</feature>
<evidence type="ECO:0000313" key="3">
    <source>
        <dbReference type="Proteomes" id="UP000001072"/>
    </source>
</evidence>